<evidence type="ECO:0000313" key="1">
    <source>
        <dbReference type="Ensembl" id="ENSANAP00000038306.1"/>
    </source>
</evidence>
<proteinExistence type="predicted"/>
<keyword evidence="2" id="KW-1185">Reference proteome</keyword>
<name>A0A2K5EYN1_AOTNA</name>
<protein>
    <submittedName>
        <fullName evidence="1">Uncharacterized protein</fullName>
    </submittedName>
</protein>
<dbReference type="GeneTree" id="ENSGT00530000068548"/>
<dbReference type="AlphaFoldDB" id="A0A2K5EYN1"/>
<evidence type="ECO:0000313" key="2">
    <source>
        <dbReference type="Proteomes" id="UP000233020"/>
    </source>
</evidence>
<organism evidence="1 2">
    <name type="scientific">Aotus nancymaae</name>
    <name type="common">Ma's night monkey</name>
    <dbReference type="NCBI Taxonomy" id="37293"/>
    <lineage>
        <taxon>Eukaryota</taxon>
        <taxon>Metazoa</taxon>
        <taxon>Chordata</taxon>
        <taxon>Craniata</taxon>
        <taxon>Vertebrata</taxon>
        <taxon>Euteleostomi</taxon>
        <taxon>Mammalia</taxon>
        <taxon>Eutheria</taxon>
        <taxon>Euarchontoglires</taxon>
        <taxon>Primates</taxon>
        <taxon>Haplorrhini</taxon>
        <taxon>Platyrrhini</taxon>
        <taxon>Aotidae</taxon>
        <taxon>Aotus</taxon>
    </lineage>
</organism>
<dbReference type="Ensembl" id="ENSANAT00000056396.1">
    <property type="protein sequence ID" value="ENSANAP00000038306.1"/>
    <property type="gene ID" value="ENSANAG00000036609.1"/>
</dbReference>
<reference evidence="1" key="1">
    <citation type="submission" date="2025-08" db="UniProtKB">
        <authorList>
            <consortium name="Ensembl"/>
        </authorList>
    </citation>
    <scope>IDENTIFICATION</scope>
</reference>
<reference evidence="1" key="2">
    <citation type="submission" date="2025-09" db="UniProtKB">
        <authorList>
            <consortium name="Ensembl"/>
        </authorList>
    </citation>
    <scope>IDENTIFICATION</scope>
</reference>
<sequence length="99" mass="10821">MWDVGFSSPVGRGLAGSAEELQMEVEEETLMGPTTPDPSLLPGRPLAFFLVWADAITWIPAWEGTSNVGPHLHSHGDALHLFPRDRLDPETLDPGHPLE</sequence>
<accession>A0A2K5EYN1</accession>
<dbReference type="Proteomes" id="UP000233020">
    <property type="component" value="Unplaced"/>
</dbReference>